<protein>
    <submittedName>
        <fullName evidence="3">NADPH-dependent curcumin reductase CurA</fullName>
    </submittedName>
</protein>
<dbReference type="Pfam" id="PF16884">
    <property type="entry name" value="ADH_N_2"/>
    <property type="match status" value="1"/>
</dbReference>
<dbReference type="EMBL" id="JAUSRO010000022">
    <property type="protein sequence ID" value="MDP9902830.1"/>
    <property type="molecule type" value="Genomic_DNA"/>
</dbReference>
<dbReference type="SMART" id="SM00829">
    <property type="entry name" value="PKS_ER"/>
    <property type="match status" value="1"/>
</dbReference>
<dbReference type="Pfam" id="PF00107">
    <property type="entry name" value="ADH_zinc_N"/>
    <property type="match status" value="1"/>
</dbReference>
<dbReference type="InterPro" id="IPR036291">
    <property type="entry name" value="NAD(P)-bd_dom_sf"/>
</dbReference>
<gene>
    <name evidence="3" type="ORF">J2W36_005108</name>
</gene>
<keyword evidence="1" id="KW-0560">Oxidoreductase</keyword>
<dbReference type="Gene3D" id="3.40.50.720">
    <property type="entry name" value="NAD(P)-binding Rossmann-like Domain"/>
    <property type="match status" value="1"/>
</dbReference>
<dbReference type="InterPro" id="IPR011032">
    <property type="entry name" value="GroES-like_sf"/>
</dbReference>
<dbReference type="PANTHER" id="PTHR43205:SF7">
    <property type="entry name" value="PROSTAGLANDIN REDUCTASE 1"/>
    <property type="match status" value="1"/>
</dbReference>
<evidence type="ECO:0000259" key="2">
    <source>
        <dbReference type="SMART" id="SM00829"/>
    </source>
</evidence>
<organism evidence="3 4">
    <name type="scientific">Variovorax ginsengisoli</name>
    <dbReference type="NCBI Taxonomy" id="363844"/>
    <lineage>
        <taxon>Bacteria</taxon>
        <taxon>Pseudomonadati</taxon>
        <taxon>Pseudomonadota</taxon>
        <taxon>Betaproteobacteria</taxon>
        <taxon>Burkholderiales</taxon>
        <taxon>Comamonadaceae</taxon>
        <taxon>Variovorax</taxon>
    </lineage>
</organism>
<feature type="domain" description="Enoyl reductase (ER)" evidence="2">
    <location>
        <begin position="19"/>
        <end position="341"/>
    </location>
</feature>
<comment type="caution">
    <text evidence="3">The sequence shown here is derived from an EMBL/GenBank/DDBJ whole genome shotgun (WGS) entry which is preliminary data.</text>
</comment>
<dbReference type="Proteomes" id="UP001226867">
    <property type="component" value="Unassembled WGS sequence"/>
</dbReference>
<dbReference type="Gene3D" id="3.90.180.10">
    <property type="entry name" value="Medium-chain alcohol dehydrogenases, catalytic domain"/>
    <property type="match status" value="1"/>
</dbReference>
<evidence type="ECO:0000313" key="3">
    <source>
        <dbReference type="EMBL" id="MDP9902830.1"/>
    </source>
</evidence>
<keyword evidence="4" id="KW-1185">Reference proteome</keyword>
<evidence type="ECO:0000313" key="4">
    <source>
        <dbReference type="Proteomes" id="UP001226867"/>
    </source>
</evidence>
<dbReference type="InterPro" id="IPR041694">
    <property type="entry name" value="ADH_N_2"/>
</dbReference>
<dbReference type="PANTHER" id="PTHR43205">
    <property type="entry name" value="PROSTAGLANDIN REDUCTASE"/>
    <property type="match status" value="1"/>
</dbReference>
<name>A0ABT9SEN3_9BURK</name>
<dbReference type="InterPro" id="IPR013149">
    <property type="entry name" value="ADH-like_C"/>
</dbReference>
<dbReference type="SUPFAM" id="SSF50129">
    <property type="entry name" value="GroES-like"/>
    <property type="match status" value="1"/>
</dbReference>
<sequence length="347" mass="36686">MTNIPLTAREVRLLRYQSGPLKAEHFEVIETPVPSLGPSQVLVRNRWFRISISTRLMAEAGAVTVKGIPFPPLKPGDTLADGAIGEVVQVGPGTSLEVGNLVLHPLGWREYARVPAAQCKRIEGPNVDPAAWLGHGWTAYAALVGGIQVRSGDTVFVSSGAGAIGSMAGQIARLLGATRIIGSTSSAEKARWMQQELGYDAVVTRDGAPICEQLTEAAPDGIDVIVDMVGGDQLAAALEISRHGARCVLLGAVSAELNPSNATLRAPVELDTFQLILRGVTIRGFSADEHAPELFDAWISQAATWQRAGRIQLSRTMCKGLDAATLALEQACAGQLKGVVLAELESC</sequence>
<reference evidence="3 4" key="1">
    <citation type="submission" date="2023-07" db="EMBL/GenBank/DDBJ databases">
        <title>Sorghum-associated microbial communities from plants grown in Nebraska, USA.</title>
        <authorList>
            <person name="Schachtman D."/>
        </authorList>
    </citation>
    <scope>NUCLEOTIDE SEQUENCE [LARGE SCALE GENOMIC DNA]</scope>
    <source>
        <strain evidence="3 4">DS1607</strain>
    </source>
</reference>
<proteinExistence type="predicted"/>
<accession>A0ABT9SEN3</accession>
<dbReference type="CDD" id="cd05288">
    <property type="entry name" value="PGDH"/>
    <property type="match status" value="1"/>
</dbReference>
<dbReference type="SUPFAM" id="SSF51735">
    <property type="entry name" value="NAD(P)-binding Rossmann-fold domains"/>
    <property type="match status" value="1"/>
</dbReference>
<dbReference type="InterPro" id="IPR045010">
    <property type="entry name" value="MDR_fam"/>
</dbReference>
<dbReference type="InterPro" id="IPR020843">
    <property type="entry name" value="ER"/>
</dbReference>
<dbReference type="RefSeq" id="WP_307692565.1">
    <property type="nucleotide sequence ID" value="NZ_JAUSRO010000022.1"/>
</dbReference>
<evidence type="ECO:0000256" key="1">
    <source>
        <dbReference type="ARBA" id="ARBA00023002"/>
    </source>
</evidence>